<proteinExistence type="predicted"/>
<accession>A0A809S8G2</accession>
<dbReference type="Pfam" id="PF11340">
    <property type="entry name" value="DUF3142"/>
    <property type="match status" value="1"/>
</dbReference>
<protein>
    <recommendedName>
        <fullName evidence="3">DUF3142 domain-containing protein</fullName>
    </recommendedName>
</protein>
<dbReference type="EMBL" id="AP021881">
    <property type="protein sequence ID" value="BBP00503.1"/>
    <property type="molecule type" value="Genomic_DNA"/>
</dbReference>
<evidence type="ECO:0000313" key="1">
    <source>
        <dbReference type="EMBL" id="BBP00503.1"/>
    </source>
</evidence>
<reference evidence="2" key="1">
    <citation type="submission" date="2019-11" db="EMBL/GenBank/DDBJ databases">
        <title>Isolation and characterization of a novel species in the genus Sulfuriferula.</title>
        <authorList>
            <person name="Mochizuki J."/>
            <person name="Kojima H."/>
            <person name="Fukui M."/>
        </authorList>
    </citation>
    <scope>NUCLEOTIDE SEQUENCE [LARGE SCALE GENOMIC DNA]</scope>
    <source>
        <strain evidence="2">SGTM</strain>
    </source>
</reference>
<sequence>MLRNLMVREYFSAIAASFNKDFQQGAYVWQRAWTSSVVAALQQAEASSHVDRWHVLAGEFDHDAQSFSPAQVSFSVLPRLKHPVVMVFRIDGQMRHLDGNMLIDRLTQVRQQWQSHGVHVSALEIDYDCATQQLPVYEHFLRQLRDSLPKDISLNITALPDWRHSSSISSLLHQVSRYTLQVHAVSNPRQGLFDSSLAETWAQEFSHLSSTPFELALPNYGSRILSNTQGKLLAVESEMPILASAQQTQELMAQPAVLTAFLRKLHTDPPAHLQGVVWFRLPVSGDRRTWSYQTWVAVMDDRYHAVPLLPELQSHTNGMLTVVLNNPNDMDVELPRLLVLNHACEVGDGANAYVFNPDKASFSRQQEGLLHGHAQRVIGWIRCATTGMKTYAEN</sequence>
<dbReference type="RefSeq" id="WP_162084429.1">
    <property type="nucleotide sequence ID" value="NZ_AP021881.1"/>
</dbReference>
<dbReference type="KEGG" id="sniv:SFSGTM_12110"/>
<keyword evidence="2" id="KW-1185">Reference proteome</keyword>
<gene>
    <name evidence="1" type="ORF">SFSGTM_12110</name>
</gene>
<dbReference type="Proteomes" id="UP000463939">
    <property type="component" value="Chromosome"/>
</dbReference>
<dbReference type="InterPro" id="IPR021488">
    <property type="entry name" value="DUF3142"/>
</dbReference>
<organism evidence="1 2">
    <name type="scientific">Sulfuriferula nivalis</name>
    <dbReference type="NCBI Taxonomy" id="2675298"/>
    <lineage>
        <taxon>Bacteria</taxon>
        <taxon>Pseudomonadati</taxon>
        <taxon>Pseudomonadota</taxon>
        <taxon>Betaproteobacteria</taxon>
        <taxon>Nitrosomonadales</taxon>
        <taxon>Sulfuricellaceae</taxon>
        <taxon>Sulfuriferula</taxon>
    </lineage>
</organism>
<evidence type="ECO:0008006" key="3">
    <source>
        <dbReference type="Google" id="ProtNLM"/>
    </source>
</evidence>
<name>A0A809S8G2_9PROT</name>
<evidence type="ECO:0000313" key="2">
    <source>
        <dbReference type="Proteomes" id="UP000463939"/>
    </source>
</evidence>
<dbReference type="AlphaFoldDB" id="A0A809S8G2"/>